<feature type="transmembrane region" description="Helical" evidence="1">
    <location>
        <begin position="6"/>
        <end position="25"/>
    </location>
</feature>
<evidence type="ECO:0000256" key="1">
    <source>
        <dbReference type="SAM" id="Phobius"/>
    </source>
</evidence>
<accession>B9BNS7</accession>
<evidence type="ECO:0000313" key="3">
    <source>
        <dbReference type="Proteomes" id="UP000004535"/>
    </source>
</evidence>
<keyword evidence="1" id="KW-1133">Transmembrane helix</keyword>
<keyword evidence="1" id="KW-0472">Membrane</keyword>
<keyword evidence="1" id="KW-0812">Transmembrane</keyword>
<dbReference type="EMBL" id="ACFC01000004">
    <property type="protein sequence ID" value="EEE07245.1"/>
    <property type="molecule type" value="Genomic_DNA"/>
</dbReference>
<protein>
    <submittedName>
        <fullName evidence="2">Uncharacterized protein</fullName>
    </submittedName>
</protein>
<comment type="caution">
    <text evidence="2">The sequence shown here is derived from an EMBL/GenBank/DDBJ whole genome shotgun (WGS) entry which is preliminary data.</text>
</comment>
<sequence>MSGGMSTSWIVPLILSVTIFWIPALQHQNGEMLARL</sequence>
<organism evidence="2 3">
    <name type="scientific">Burkholderia multivorans CGD2</name>
    <dbReference type="NCBI Taxonomy" id="513052"/>
    <lineage>
        <taxon>Bacteria</taxon>
        <taxon>Pseudomonadati</taxon>
        <taxon>Pseudomonadota</taxon>
        <taxon>Betaproteobacteria</taxon>
        <taxon>Burkholderiales</taxon>
        <taxon>Burkholderiaceae</taxon>
        <taxon>Burkholderia</taxon>
        <taxon>Burkholderia cepacia complex</taxon>
    </lineage>
</organism>
<dbReference type="Proteomes" id="UP000004535">
    <property type="component" value="Unassembled WGS sequence"/>
</dbReference>
<evidence type="ECO:0000313" key="2">
    <source>
        <dbReference type="EMBL" id="EEE07245.1"/>
    </source>
</evidence>
<name>B9BNS7_9BURK</name>
<dbReference type="AlphaFoldDB" id="B9BNS7"/>
<gene>
    <name evidence="2" type="ORF">BURMUCGD2_6347</name>
</gene>
<reference evidence="2 3" key="1">
    <citation type="journal article" date="2012" name="J. Bacteriol.">
        <title>Draft Genome Sequence Determination for Cystic Fibrosis and Chronic Granulomatous Disease Burkholderia multivorans Isolates.</title>
        <authorList>
            <person name="Varga J.J."/>
            <person name="Losada L."/>
            <person name="Zelazny A.M."/>
            <person name="Brinkac L."/>
            <person name="Harkins D."/>
            <person name="Radune D."/>
            <person name="Hostetler J."/>
            <person name="Sampaio E.P."/>
            <person name="Ronning C.M."/>
            <person name="Nierman W.C."/>
            <person name="Greenberg D.E."/>
            <person name="Holland S.M."/>
            <person name="Goldberg J.B."/>
        </authorList>
    </citation>
    <scope>NUCLEOTIDE SEQUENCE [LARGE SCALE GENOMIC DNA]</scope>
    <source>
        <strain evidence="2 3">CGD2</strain>
    </source>
</reference>
<proteinExistence type="predicted"/>